<evidence type="ECO:0000313" key="3">
    <source>
        <dbReference type="EMBL" id="GIF58166.1"/>
    </source>
</evidence>
<gene>
    <name evidence="3" type="ORF">Air01nite_42610</name>
</gene>
<feature type="transmembrane region" description="Helical" evidence="2">
    <location>
        <begin position="167"/>
        <end position="185"/>
    </location>
</feature>
<feature type="transmembrane region" description="Helical" evidence="2">
    <location>
        <begin position="38"/>
        <end position="57"/>
    </location>
</feature>
<evidence type="ECO:0000256" key="1">
    <source>
        <dbReference type="SAM" id="MobiDB-lite"/>
    </source>
</evidence>
<evidence type="ECO:0000313" key="4">
    <source>
        <dbReference type="Proteomes" id="UP000624325"/>
    </source>
</evidence>
<dbReference type="RefSeq" id="WP_203704565.1">
    <property type="nucleotide sequence ID" value="NZ_BAAALU010000004.1"/>
</dbReference>
<dbReference type="Proteomes" id="UP000624325">
    <property type="component" value="Unassembled WGS sequence"/>
</dbReference>
<sequence>MVYTALLLVAPLVAGVAGGYAFGGRLANLGAVRLRAPWLLWIAAVVQVVQLFVEPFARFVEDGLHVPMLAVVFGPVAIWLVLNLRGRGLAARIAVAMIFVGGALNAIAIALNNGRMPYDPEAAVLAGLPVGVETRKNAPADANTFVAHLGDVIAVPPIHKVVSAGDLLIAAGVAALIAVMMTATARQGPKATVTATARGGPTNSLSEGGEKSHD</sequence>
<keyword evidence="4" id="KW-1185">Reference proteome</keyword>
<keyword evidence="2" id="KW-0472">Membrane</keyword>
<name>A0ABQ4C6U7_9ACTN</name>
<accession>A0ABQ4C6U7</accession>
<dbReference type="InterPro" id="IPR035168">
    <property type="entry name" value="DUF5317"/>
</dbReference>
<keyword evidence="2" id="KW-1133">Transmembrane helix</keyword>
<comment type="caution">
    <text evidence="3">The sequence shown here is derived from an EMBL/GenBank/DDBJ whole genome shotgun (WGS) entry which is preliminary data.</text>
</comment>
<feature type="transmembrane region" description="Helical" evidence="2">
    <location>
        <begin position="6"/>
        <end position="26"/>
    </location>
</feature>
<keyword evidence="2" id="KW-0812">Transmembrane</keyword>
<organism evidence="3 4">
    <name type="scientific">Asanoa iriomotensis</name>
    <dbReference type="NCBI Taxonomy" id="234613"/>
    <lineage>
        <taxon>Bacteria</taxon>
        <taxon>Bacillati</taxon>
        <taxon>Actinomycetota</taxon>
        <taxon>Actinomycetes</taxon>
        <taxon>Micromonosporales</taxon>
        <taxon>Micromonosporaceae</taxon>
        <taxon>Asanoa</taxon>
    </lineage>
</organism>
<dbReference type="EMBL" id="BONC01000030">
    <property type="protein sequence ID" value="GIF58166.1"/>
    <property type="molecule type" value="Genomic_DNA"/>
</dbReference>
<protein>
    <recommendedName>
        <fullName evidence="5">DUF5317 domain-containing protein</fullName>
    </recommendedName>
</protein>
<evidence type="ECO:0008006" key="5">
    <source>
        <dbReference type="Google" id="ProtNLM"/>
    </source>
</evidence>
<proteinExistence type="predicted"/>
<dbReference type="Pfam" id="PF17248">
    <property type="entry name" value="DUF5317"/>
    <property type="match status" value="1"/>
</dbReference>
<feature type="transmembrane region" description="Helical" evidence="2">
    <location>
        <begin position="89"/>
        <end position="111"/>
    </location>
</feature>
<evidence type="ECO:0000256" key="2">
    <source>
        <dbReference type="SAM" id="Phobius"/>
    </source>
</evidence>
<feature type="transmembrane region" description="Helical" evidence="2">
    <location>
        <begin position="63"/>
        <end position="82"/>
    </location>
</feature>
<feature type="region of interest" description="Disordered" evidence="1">
    <location>
        <begin position="190"/>
        <end position="214"/>
    </location>
</feature>
<reference evidence="3 4" key="1">
    <citation type="submission" date="2021-01" db="EMBL/GenBank/DDBJ databases">
        <title>Whole genome shotgun sequence of Asanoa iriomotensis NBRC 100142.</title>
        <authorList>
            <person name="Komaki H."/>
            <person name="Tamura T."/>
        </authorList>
    </citation>
    <scope>NUCLEOTIDE SEQUENCE [LARGE SCALE GENOMIC DNA]</scope>
    <source>
        <strain evidence="3 4">NBRC 100142</strain>
    </source>
</reference>